<dbReference type="Proteomes" id="UP000023795">
    <property type="component" value="Unassembled WGS sequence"/>
</dbReference>
<reference evidence="1 2" key="1">
    <citation type="journal article" date="2013" name="Genome Announc.">
        <title>Genome Sequence of Moraxella macacae 0408225, a Novel Bacterial Species Isolated from a Cynomolgus Macaque with Epistaxis.</title>
        <authorList>
            <person name="Ladner J.T."/>
            <person name="Whitehouse C.A."/>
            <person name="Koroleva G.I."/>
            <person name="Palacios G.F."/>
        </authorList>
    </citation>
    <scope>NUCLEOTIDE SEQUENCE [LARGE SCALE GENOMIC DNA]</scope>
    <source>
        <strain evidence="1 2">0408225</strain>
    </source>
</reference>
<evidence type="ECO:0000313" key="1">
    <source>
        <dbReference type="EMBL" id="ELA08610.1"/>
    </source>
</evidence>
<organism evidence="1 2">
    <name type="scientific">Moraxella macacae 0408225</name>
    <dbReference type="NCBI Taxonomy" id="1230338"/>
    <lineage>
        <taxon>Bacteria</taxon>
        <taxon>Pseudomonadati</taxon>
        <taxon>Pseudomonadota</taxon>
        <taxon>Gammaproteobacteria</taxon>
        <taxon>Moraxellales</taxon>
        <taxon>Moraxellaceae</taxon>
        <taxon>Moraxella</taxon>
    </lineage>
</organism>
<dbReference type="AlphaFoldDB" id="L2F6U9"/>
<name>L2F6U9_9GAMM</name>
<sequence length="94" mass="10728">MATKLIKTANTLRLVTGKLAPYLDINWQDYTLDELESLLQHVVRFELEHNDYLRHKDYKDDKGANVAVFRSSNLLKLSSLGDVLLVVQDGHFGV</sequence>
<keyword evidence="2" id="KW-1185">Reference proteome</keyword>
<dbReference type="EMBL" id="ANIN01000002">
    <property type="protein sequence ID" value="ELA08610.1"/>
    <property type="molecule type" value="Genomic_DNA"/>
</dbReference>
<accession>L2F6U9</accession>
<dbReference type="STRING" id="1230338.MOMA_08611"/>
<comment type="caution">
    <text evidence="1">The sequence shown here is derived from an EMBL/GenBank/DDBJ whole genome shotgun (WGS) entry which is preliminary data.</text>
</comment>
<dbReference type="RefSeq" id="WP_009502168.1">
    <property type="nucleotide sequence ID" value="NZ_ANIN01000002.1"/>
</dbReference>
<proteinExistence type="predicted"/>
<dbReference type="OrthoDB" id="5187599at2"/>
<protein>
    <submittedName>
        <fullName evidence="1">Uncharacterized protein</fullName>
    </submittedName>
</protein>
<dbReference type="PATRIC" id="fig|1230338.3.peg.1848"/>
<dbReference type="eggNOG" id="ENOG5034A6Y">
    <property type="taxonomic scope" value="Bacteria"/>
</dbReference>
<gene>
    <name evidence="1" type="ORF">MOMA_08611</name>
</gene>
<evidence type="ECO:0000313" key="2">
    <source>
        <dbReference type="Proteomes" id="UP000023795"/>
    </source>
</evidence>